<organism evidence="2 3">
    <name type="scientific">Caldimonas caldifontis</name>
    <dbReference type="NCBI Taxonomy" id="1452508"/>
    <lineage>
        <taxon>Bacteria</taxon>
        <taxon>Pseudomonadati</taxon>
        <taxon>Pseudomonadota</taxon>
        <taxon>Betaproteobacteria</taxon>
        <taxon>Burkholderiales</taxon>
        <taxon>Sphaerotilaceae</taxon>
        <taxon>Caldimonas</taxon>
    </lineage>
</organism>
<keyword evidence="3" id="KW-1185">Reference proteome</keyword>
<dbReference type="AlphaFoldDB" id="A0A2S5SVM6"/>
<evidence type="ECO:0000313" key="2">
    <source>
        <dbReference type="EMBL" id="PPE66811.1"/>
    </source>
</evidence>
<evidence type="ECO:0000259" key="1">
    <source>
        <dbReference type="SMART" id="SM00065"/>
    </source>
</evidence>
<accession>A0A2S5SVM6</accession>
<dbReference type="Gene3D" id="3.30.450.40">
    <property type="match status" value="1"/>
</dbReference>
<feature type="domain" description="GAF" evidence="1">
    <location>
        <begin position="40"/>
        <end position="194"/>
    </location>
</feature>
<evidence type="ECO:0000313" key="3">
    <source>
        <dbReference type="Proteomes" id="UP000238605"/>
    </source>
</evidence>
<protein>
    <recommendedName>
        <fullName evidence="1">GAF domain-containing protein</fullName>
    </recommendedName>
</protein>
<gene>
    <name evidence="2" type="ORF">C1704_07460</name>
</gene>
<dbReference type="InterPro" id="IPR003018">
    <property type="entry name" value="GAF"/>
</dbReference>
<reference evidence="2 3" key="1">
    <citation type="submission" date="2018-02" db="EMBL/GenBank/DDBJ databases">
        <title>Reclassifiation of [Polyangium] brachysporum DSM 7029 as Guopingzhaonella breviflexa gen. nov., sp. nov., a member of the family Comamonadaceae.</title>
        <authorList>
            <person name="Tang B."/>
        </authorList>
    </citation>
    <scope>NUCLEOTIDE SEQUENCE [LARGE SCALE GENOMIC DNA]</scope>
    <source>
        <strain evidence="2 3">BCRC 80649</strain>
    </source>
</reference>
<dbReference type="OrthoDB" id="9157015at2"/>
<dbReference type="Pfam" id="PF01590">
    <property type="entry name" value="GAF"/>
    <property type="match status" value="1"/>
</dbReference>
<dbReference type="SUPFAM" id="SSF55781">
    <property type="entry name" value="GAF domain-like"/>
    <property type="match status" value="1"/>
</dbReference>
<name>A0A2S5SVM6_9BURK</name>
<dbReference type="InterPro" id="IPR029016">
    <property type="entry name" value="GAF-like_dom_sf"/>
</dbReference>
<sequence>MCRNSTGVFRQNGRSSIVQTAAADSLLRGWRDDLLSGRLSLAGFRQVVTAHVLSQIRCSEVSIWHFTGPVGQRRLVCVAANDQVGGWHERPYDDLLESQFGEYFDELSRTRIVRSDDAWADPRLAGFRDTLVERDVRALLDVSFAVNGHIYGVICCEQTGHTRNWTPAETQWLRRFATALSTQIARARGADQWEKPLPAAVMVR</sequence>
<dbReference type="Proteomes" id="UP000238605">
    <property type="component" value="Unassembled WGS sequence"/>
</dbReference>
<comment type="caution">
    <text evidence="2">The sequence shown here is derived from an EMBL/GenBank/DDBJ whole genome shotgun (WGS) entry which is preliminary data.</text>
</comment>
<dbReference type="SMART" id="SM00065">
    <property type="entry name" value="GAF"/>
    <property type="match status" value="1"/>
</dbReference>
<proteinExistence type="predicted"/>
<dbReference type="EMBL" id="PSNX01000005">
    <property type="protein sequence ID" value="PPE66811.1"/>
    <property type="molecule type" value="Genomic_DNA"/>
</dbReference>